<evidence type="ECO:0000259" key="1">
    <source>
        <dbReference type="Pfam" id="PF01738"/>
    </source>
</evidence>
<evidence type="ECO:0000313" key="2">
    <source>
        <dbReference type="EMBL" id="GBG34015.1"/>
    </source>
</evidence>
<keyword evidence="3" id="KW-1185">Reference proteome</keyword>
<dbReference type="InParanoid" id="A0A2R5GTX0"/>
<comment type="caution">
    <text evidence="2">The sequence shown here is derived from an EMBL/GenBank/DDBJ whole genome shotgun (WGS) entry which is preliminary data.</text>
</comment>
<dbReference type="Proteomes" id="UP000241890">
    <property type="component" value="Unassembled WGS sequence"/>
</dbReference>
<reference evidence="2 3" key="1">
    <citation type="submission" date="2017-12" db="EMBL/GenBank/DDBJ databases">
        <title>Sequencing, de novo assembly and annotation of complete genome of a new Thraustochytrid species, strain FCC1311.</title>
        <authorList>
            <person name="Sedici K."/>
            <person name="Godart F."/>
            <person name="Aiese Cigliano R."/>
            <person name="Sanseverino W."/>
            <person name="Barakat M."/>
            <person name="Ortet P."/>
            <person name="Marechal E."/>
            <person name="Cagnac O."/>
            <person name="Amato A."/>
        </authorList>
    </citation>
    <scope>NUCLEOTIDE SEQUENCE [LARGE SCALE GENOMIC DNA]</scope>
</reference>
<dbReference type="Pfam" id="PF01738">
    <property type="entry name" value="DLH"/>
    <property type="match status" value="1"/>
</dbReference>
<protein>
    <submittedName>
        <fullName evidence="2">Carboxymethylenebutenolidase-like</fullName>
    </submittedName>
</protein>
<accession>A0A2R5GTX0</accession>
<dbReference type="InterPro" id="IPR002925">
    <property type="entry name" value="Dienelactn_hydro"/>
</dbReference>
<dbReference type="EMBL" id="BEYU01000177">
    <property type="protein sequence ID" value="GBG34015.1"/>
    <property type="molecule type" value="Genomic_DNA"/>
</dbReference>
<gene>
    <name evidence="2" type="ORF">FCC1311_102382</name>
</gene>
<name>A0A2R5GTX0_9STRA</name>
<dbReference type="PANTHER" id="PTHR17630">
    <property type="entry name" value="DIENELACTONE HYDROLASE"/>
    <property type="match status" value="1"/>
</dbReference>
<evidence type="ECO:0000313" key="3">
    <source>
        <dbReference type="Proteomes" id="UP000241890"/>
    </source>
</evidence>
<proteinExistence type="predicted"/>
<feature type="domain" description="Dienelactone hydrolase" evidence="1">
    <location>
        <begin position="41"/>
        <end position="205"/>
    </location>
</feature>
<sequence length="261" mass="28196">MASNTEPKAETACCPPTRVPALVGPSEHEAQGAFEEIAEGLRAYVVKPKSGETSKRAVILLNDIFGIATGRHVGVADTIAEGLGCTVVGPDFFRDDKLGHDQVGTPAMMEFIKRHPLKDLQADLDKVYAWLKPEEVDSIGLLGFCYGAWMVFQESTRLADPRIKAGANFHPSLGIEQVHGGSPETLAAGIKLPQLVCPSKDDPELVRPGGPIPADKATYEIFDLVNHGFMTQGDVKDETVHKCVEAGIKLCTEYFRGQLKA</sequence>
<dbReference type="PANTHER" id="PTHR17630:SF44">
    <property type="entry name" value="PROTEIN AIM2"/>
    <property type="match status" value="1"/>
</dbReference>
<dbReference type="InterPro" id="IPR029058">
    <property type="entry name" value="AB_hydrolase_fold"/>
</dbReference>
<dbReference type="GO" id="GO:0016787">
    <property type="term" value="F:hydrolase activity"/>
    <property type="evidence" value="ECO:0007669"/>
    <property type="project" value="InterPro"/>
</dbReference>
<dbReference type="OrthoDB" id="17560at2759"/>
<dbReference type="AlphaFoldDB" id="A0A2R5GTX0"/>
<dbReference type="SUPFAM" id="SSF53474">
    <property type="entry name" value="alpha/beta-Hydrolases"/>
    <property type="match status" value="1"/>
</dbReference>
<organism evidence="2 3">
    <name type="scientific">Hondaea fermentalgiana</name>
    <dbReference type="NCBI Taxonomy" id="2315210"/>
    <lineage>
        <taxon>Eukaryota</taxon>
        <taxon>Sar</taxon>
        <taxon>Stramenopiles</taxon>
        <taxon>Bigyra</taxon>
        <taxon>Labyrinthulomycetes</taxon>
        <taxon>Thraustochytrida</taxon>
        <taxon>Thraustochytriidae</taxon>
        <taxon>Hondaea</taxon>
    </lineage>
</organism>
<dbReference type="Gene3D" id="3.40.50.1820">
    <property type="entry name" value="alpha/beta hydrolase"/>
    <property type="match status" value="1"/>
</dbReference>